<dbReference type="EMBL" id="JANBUJ010001905">
    <property type="protein sequence ID" value="KAJ2765761.1"/>
    <property type="molecule type" value="Genomic_DNA"/>
</dbReference>
<protein>
    <submittedName>
        <fullName evidence="1">Uncharacterized protein</fullName>
    </submittedName>
</protein>
<proteinExistence type="predicted"/>
<dbReference type="Proteomes" id="UP001140234">
    <property type="component" value="Unassembled WGS sequence"/>
</dbReference>
<name>A0ACC1JR15_9FUNG</name>
<comment type="caution">
    <text evidence="1">The sequence shown here is derived from an EMBL/GenBank/DDBJ whole genome shotgun (WGS) entry which is preliminary data.</text>
</comment>
<evidence type="ECO:0000313" key="2">
    <source>
        <dbReference type="Proteomes" id="UP001140234"/>
    </source>
</evidence>
<reference evidence="1" key="1">
    <citation type="submission" date="2022-07" db="EMBL/GenBank/DDBJ databases">
        <title>Phylogenomic reconstructions and comparative analyses of Kickxellomycotina fungi.</title>
        <authorList>
            <person name="Reynolds N.K."/>
            <person name="Stajich J.E."/>
            <person name="Barry K."/>
            <person name="Grigoriev I.V."/>
            <person name="Crous P."/>
            <person name="Smith M.E."/>
        </authorList>
    </citation>
    <scope>NUCLEOTIDE SEQUENCE</scope>
    <source>
        <strain evidence="1">CBS 109366</strain>
    </source>
</reference>
<sequence length="518" mass="57412">MPKWLQEIETEVRRAAEIERQQAAQREGPATPPAEPPRVDLAAIRAALRPDPQTVPGFLWQAVKRAWQPPGSLWDWTPGEVQSVTAYTDGSMRQGATGPSMGFGACIRVRLSNAWGDMTREGDFQGRCVDGPCTSTMAELMAIAAVLAVVPPELTVDIHTDSQAAIAAMERVRSRPDGVWSGDRVLAPLMEWVAHWHCGRMGNVQLHKVKAHSGVPLNERADQLAGTAHNEGVQEWSLQLGPPPRRPYQLTWDRQWLALKSNTAVRLVEIGWMAQRLLLQVRAAHPEFSVCESELDATMRALSWYHGGDGRYAPKGSFGRTSDYDSTERSLGLKLLLGTVPVMQRQTAWYPEAYPEPVMRTCPKGHERDAPVESLAHFLECPIGDARPIRPPGDSRRAQWTWEYLTERQSFVGITTGDRDAAERALLTGAGGEGGRPEETEEGRGLVQRAYRLKLSWVLACWKNRNDRQIEREETMGMSPRRRRRLMKKQAAPDPTIAPARAAVHAAAAARDGAASTG</sequence>
<evidence type="ECO:0000313" key="1">
    <source>
        <dbReference type="EMBL" id="KAJ2765761.1"/>
    </source>
</evidence>
<organism evidence="1 2">
    <name type="scientific">Coemansia nantahalensis</name>
    <dbReference type="NCBI Taxonomy" id="2789366"/>
    <lineage>
        <taxon>Eukaryota</taxon>
        <taxon>Fungi</taxon>
        <taxon>Fungi incertae sedis</taxon>
        <taxon>Zoopagomycota</taxon>
        <taxon>Kickxellomycotina</taxon>
        <taxon>Kickxellomycetes</taxon>
        <taxon>Kickxellales</taxon>
        <taxon>Kickxellaceae</taxon>
        <taxon>Coemansia</taxon>
    </lineage>
</organism>
<accession>A0ACC1JR15</accession>
<keyword evidence="2" id="KW-1185">Reference proteome</keyword>
<gene>
    <name evidence="1" type="ORF">IWQ57_004652</name>
</gene>